<dbReference type="EMBL" id="CAUYUJ010022246">
    <property type="protein sequence ID" value="CAK0909713.1"/>
    <property type="molecule type" value="Genomic_DNA"/>
</dbReference>
<feature type="compositionally biased region" description="Basic and acidic residues" evidence="1">
    <location>
        <begin position="90"/>
        <end position="104"/>
    </location>
</feature>
<feature type="region of interest" description="Disordered" evidence="1">
    <location>
        <begin position="57"/>
        <end position="149"/>
    </location>
</feature>
<protein>
    <submittedName>
        <fullName evidence="2">Uncharacterized protein</fullName>
    </submittedName>
</protein>
<sequence>GGPRPQEYDYHLGEAVVRLPEDEARVLRTEMQHAEIFADGEGGEAPWKLLLEFEDAPPAAAAASAPEAAAAPPLPPPARPPAAQDGQPLESRDRVPQHLKDRTTRSSITRVQPRPPRRWRRRGSSPRPTVRRASRCAGRPGRSRGQTRTWRSWRTAAGSISFFHGRCGTAPRRAGRSRQGRARALRGPRGSAAAARGGIGESPRRGLPRCCPTPRAECSAQRRRFGAVVSHE</sequence>
<evidence type="ECO:0000313" key="2">
    <source>
        <dbReference type="EMBL" id="CAK0909713.1"/>
    </source>
</evidence>
<gene>
    <name evidence="2" type="ORF">PCOR1329_LOCUS84062</name>
</gene>
<name>A0ABN9YAE8_9DINO</name>
<feature type="compositionally biased region" description="Low complexity" evidence="1">
    <location>
        <begin position="187"/>
        <end position="196"/>
    </location>
</feature>
<evidence type="ECO:0000313" key="3">
    <source>
        <dbReference type="Proteomes" id="UP001189429"/>
    </source>
</evidence>
<evidence type="ECO:0000256" key="1">
    <source>
        <dbReference type="SAM" id="MobiDB-lite"/>
    </source>
</evidence>
<reference evidence="2" key="1">
    <citation type="submission" date="2023-10" db="EMBL/GenBank/DDBJ databases">
        <authorList>
            <person name="Chen Y."/>
            <person name="Shah S."/>
            <person name="Dougan E. K."/>
            <person name="Thang M."/>
            <person name="Chan C."/>
        </authorList>
    </citation>
    <scope>NUCLEOTIDE SEQUENCE [LARGE SCALE GENOMIC DNA]</scope>
</reference>
<feature type="compositionally biased region" description="Basic residues" evidence="1">
    <location>
        <begin position="115"/>
        <end position="134"/>
    </location>
</feature>
<feature type="non-terminal residue" evidence="2">
    <location>
        <position position="1"/>
    </location>
</feature>
<proteinExistence type="predicted"/>
<feature type="region of interest" description="Disordered" evidence="1">
    <location>
        <begin position="169"/>
        <end position="208"/>
    </location>
</feature>
<accession>A0ABN9YAE8</accession>
<feature type="compositionally biased region" description="Low complexity" evidence="1">
    <location>
        <begin position="57"/>
        <end position="71"/>
    </location>
</feature>
<comment type="caution">
    <text evidence="2">The sequence shown here is derived from an EMBL/GenBank/DDBJ whole genome shotgun (WGS) entry which is preliminary data.</text>
</comment>
<dbReference type="Proteomes" id="UP001189429">
    <property type="component" value="Unassembled WGS sequence"/>
</dbReference>
<keyword evidence="3" id="KW-1185">Reference proteome</keyword>
<feature type="compositionally biased region" description="Basic residues" evidence="1">
    <location>
        <begin position="173"/>
        <end position="186"/>
    </location>
</feature>
<organism evidence="2 3">
    <name type="scientific">Prorocentrum cordatum</name>
    <dbReference type="NCBI Taxonomy" id="2364126"/>
    <lineage>
        <taxon>Eukaryota</taxon>
        <taxon>Sar</taxon>
        <taxon>Alveolata</taxon>
        <taxon>Dinophyceae</taxon>
        <taxon>Prorocentrales</taxon>
        <taxon>Prorocentraceae</taxon>
        <taxon>Prorocentrum</taxon>
    </lineage>
</organism>